<dbReference type="InterPro" id="IPR014914">
    <property type="entry name" value="RES_dom"/>
</dbReference>
<evidence type="ECO:0000259" key="1">
    <source>
        <dbReference type="SMART" id="SM00953"/>
    </source>
</evidence>
<evidence type="ECO:0000313" key="3">
    <source>
        <dbReference type="Proteomes" id="UP001325680"/>
    </source>
</evidence>
<sequence>MIIYRLVRSEYHDDLSGYGAFLYGGRWNNKGQYALYGAEHISLAVLEIVVNYDRTITSLLPSYHLVELSVPDDEIIEIDRSALKKKWSEDTEYTRYIGDEFLQSRSDLVLKIPSAVIPEENNYLLNPGHKDFKKIIIDSSKHYDLDNRLF</sequence>
<feature type="domain" description="RES" evidence="1">
    <location>
        <begin position="14"/>
        <end position="139"/>
    </location>
</feature>
<accession>A0ABZ0W9Y8</accession>
<dbReference type="SMART" id="SM00953">
    <property type="entry name" value="RES"/>
    <property type="match status" value="1"/>
</dbReference>
<dbReference type="Pfam" id="PF08808">
    <property type="entry name" value="RES"/>
    <property type="match status" value="1"/>
</dbReference>
<evidence type="ECO:0000313" key="2">
    <source>
        <dbReference type="EMBL" id="WQD39312.1"/>
    </source>
</evidence>
<keyword evidence="3" id="KW-1185">Reference proteome</keyword>
<organism evidence="2 3">
    <name type="scientific">Niabella yanshanensis</name>
    <dbReference type="NCBI Taxonomy" id="577386"/>
    <lineage>
        <taxon>Bacteria</taxon>
        <taxon>Pseudomonadati</taxon>
        <taxon>Bacteroidota</taxon>
        <taxon>Chitinophagia</taxon>
        <taxon>Chitinophagales</taxon>
        <taxon>Chitinophagaceae</taxon>
        <taxon>Niabella</taxon>
    </lineage>
</organism>
<dbReference type="EMBL" id="CP139960">
    <property type="protein sequence ID" value="WQD39312.1"/>
    <property type="molecule type" value="Genomic_DNA"/>
</dbReference>
<reference evidence="2 3" key="1">
    <citation type="submission" date="2023-12" db="EMBL/GenBank/DDBJ databases">
        <title>Genome sequencing and assembly of bacterial species from a model synthetic community.</title>
        <authorList>
            <person name="Hogle S.L."/>
        </authorList>
    </citation>
    <scope>NUCLEOTIDE SEQUENCE [LARGE SCALE GENOMIC DNA]</scope>
    <source>
        <strain evidence="2 3">HAMBI_3031</strain>
    </source>
</reference>
<name>A0ABZ0W9Y8_9BACT</name>
<proteinExistence type="predicted"/>
<gene>
    <name evidence="2" type="ORF">U0035_03990</name>
</gene>
<dbReference type="RefSeq" id="WP_114792844.1">
    <property type="nucleotide sequence ID" value="NZ_CP139960.1"/>
</dbReference>
<protein>
    <submittedName>
        <fullName evidence="2">RES family NAD+ phosphorylase</fullName>
    </submittedName>
</protein>
<dbReference type="Proteomes" id="UP001325680">
    <property type="component" value="Chromosome"/>
</dbReference>